<dbReference type="Pfam" id="PF00583">
    <property type="entry name" value="Acetyltransf_1"/>
    <property type="match status" value="1"/>
</dbReference>
<comment type="caution">
    <text evidence="2">The sequence shown here is derived from an EMBL/GenBank/DDBJ whole genome shotgun (WGS) entry which is preliminary data.</text>
</comment>
<dbReference type="STRING" id="1798542.A3F54_04455"/>
<dbReference type="GO" id="GO:0016747">
    <property type="term" value="F:acyltransferase activity, transferring groups other than amino-acyl groups"/>
    <property type="evidence" value="ECO:0007669"/>
    <property type="project" value="InterPro"/>
</dbReference>
<feature type="domain" description="N-acetyltransferase" evidence="1">
    <location>
        <begin position="18"/>
        <end position="185"/>
    </location>
</feature>
<dbReference type="PROSITE" id="PS51186">
    <property type="entry name" value="GNAT"/>
    <property type="match status" value="1"/>
</dbReference>
<gene>
    <name evidence="2" type="ORF">A3F54_04455</name>
</gene>
<evidence type="ECO:0000259" key="1">
    <source>
        <dbReference type="PROSITE" id="PS51186"/>
    </source>
</evidence>
<dbReference type="Gene3D" id="3.40.630.30">
    <property type="match status" value="1"/>
</dbReference>
<protein>
    <recommendedName>
        <fullName evidence="1">N-acetyltransferase domain-containing protein</fullName>
    </recommendedName>
</protein>
<name>A0A1G2B1I4_9BACT</name>
<evidence type="ECO:0000313" key="2">
    <source>
        <dbReference type="EMBL" id="OGY83053.1"/>
    </source>
</evidence>
<dbReference type="SUPFAM" id="SSF55729">
    <property type="entry name" value="Acyl-CoA N-acyltransferases (Nat)"/>
    <property type="match status" value="1"/>
</dbReference>
<dbReference type="PANTHER" id="PTHR43415:SF3">
    <property type="entry name" value="GNAT-FAMILY ACETYLTRANSFERASE"/>
    <property type="match status" value="1"/>
</dbReference>
<dbReference type="Proteomes" id="UP000176952">
    <property type="component" value="Unassembled WGS sequence"/>
</dbReference>
<accession>A0A1G2B1I4</accession>
<proteinExistence type="predicted"/>
<dbReference type="AlphaFoldDB" id="A0A1G2B1I4"/>
<sequence>MKPGQKVRETISKKGQALLIRYIKQGDERIMAPYINKISRERSFILKQGEQITMKKEREFVEEQVQRMKNKEGLALLAFFGKTLIGVTNLTVKPLAAKHVGDFGISIAKEARGEGIGKIILQELLAETKKELKAVKIMTLEVFANNPVAIALYKKLGFRKYGCLPNGIKHRGKYVDAILMYKNIYN</sequence>
<organism evidence="2 3">
    <name type="scientific">Candidatus Kerfeldbacteria bacterium RIFCSPHIGHO2_12_FULL_48_17</name>
    <dbReference type="NCBI Taxonomy" id="1798542"/>
    <lineage>
        <taxon>Bacteria</taxon>
        <taxon>Candidatus Kerfeldiibacteriota</taxon>
    </lineage>
</organism>
<evidence type="ECO:0000313" key="3">
    <source>
        <dbReference type="Proteomes" id="UP000176952"/>
    </source>
</evidence>
<dbReference type="EMBL" id="MHKD01000022">
    <property type="protein sequence ID" value="OGY83053.1"/>
    <property type="molecule type" value="Genomic_DNA"/>
</dbReference>
<dbReference type="InterPro" id="IPR000182">
    <property type="entry name" value="GNAT_dom"/>
</dbReference>
<dbReference type="InterPro" id="IPR016181">
    <property type="entry name" value="Acyl_CoA_acyltransferase"/>
</dbReference>
<reference evidence="2 3" key="1">
    <citation type="journal article" date="2016" name="Nat. Commun.">
        <title>Thousands of microbial genomes shed light on interconnected biogeochemical processes in an aquifer system.</title>
        <authorList>
            <person name="Anantharaman K."/>
            <person name="Brown C.T."/>
            <person name="Hug L.A."/>
            <person name="Sharon I."/>
            <person name="Castelle C.J."/>
            <person name="Probst A.J."/>
            <person name="Thomas B.C."/>
            <person name="Singh A."/>
            <person name="Wilkins M.J."/>
            <person name="Karaoz U."/>
            <person name="Brodie E.L."/>
            <person name="Williams K.H."/>
            <person name="Hubbard S.S."/>
            <person name="Banfield J.F."/>
        </authorList>
    </citation>
    <scope>NUCLEOTIDE SEQUENCE [LARGE SCALE GENOMIC DNA]</scope>
</reference>
<dbReference type="PANTHER" id="PTHR43415">
    <property type="entry name" value="SPERMIDINE N(1)-ACETYLTRANSFERASE"/>
    <property type="match status" value="1"/>
</dbReference>